<evidence type="ECO:0000256" key="3">
    <source>
        <dbReference type="ARBA" id="ARBA00022670"/>
    </source>
</evidence>
<dbReference type="SUPFAM" id="SSF50494">
    <property type="entry name" value="Trypsin-like serine proteases"/>
    <property type="match status" value="1"/>
</dbReference>
<dbReference type="SMART" id="SM00020">
    <property type="entry name" value="Tryp_SPc"/>
    <property type="match status" value="1"/>
</dbReference>
<dbReference type="CDD" id="cd00190">
    <property type="entry name" value="Tryp_SPc"/>
    <property type="match status" value="1"/>
</dbReference>
<evidence type="ECO:0000259" key="9">
    <source>
        <dbReference type="PROSITE" id="PS50240"/>
    </source>
</evidence>
<accession>A0A914AC16</accession>
<reference evidence="10" key="1">
    <citation type="submission" date="2022-11" db="UniProtKB">
        <authorList>
            <consortium name="EnsemblMetazoa"/>
        </authorList>
    </citation>
    <scope>IDENTIFICATION</scope>
</reference>
<keyword evidence="5 7" id="KW-0720">Serine protease</keyword>
<protein>
    <recommendedName>
        <fullName evidence="9">Peptidase S1 domain-containing protein</fullName>
    </recommendedName>
</protein>
<evidence type="ECO:0000313" key="10">
    <source>
        <dbReference type="EnsemblMetazoa" id="XP_038061460.1"/>
    </source>
</evidence>
<dbReference type="InterPro" id="IPR018114">
    <property type="entry name" value="TRYPSIN_HIS"/>
</dbReference>
<dbReference type="GO" id="GO:0004252">
    <property type="term" value="F:serine-type endopeptidase activity"/>
    <property type="evidence" value="ECO:0007669"/>
    <property type="project" value="InterPro"/>
</dbReference>
<feature type="domain" description="Peptidase S1" evidence="9">
    <location>
        <begin position="84"/>
        <end position="330"/>
    </location>
</feature>
<evidence type="ECO:0000256" key="4">
    <source>
        <dbReference type="ARBA" id="ARBA00022801"/>
    </source>
</evidence>
<feature type="signal peptide" evidence="8">
    <location>
        <begin position="1"/>
        <end position="29"/>
    </location>
</feature>
<dbReference type="PANTHER" id="PTHR24252:SF7">
    <property type="entry name" value="HYALIN"/>
    <property type="match status" value="1"/>
</dbReference>
<dbReference type="EnsemblMetazoa" id="XM_038205532.1">
    <property type="protein sequence ID" value="XP_038061460.1"/>
    <property type="gene ID" value="LOC119732135"/>
</dbReference>
<dbReference type="PROSITE" id="PS00134">
    <property type="entry name" value="TRYPSIN_HIS"/>
    <property type="match status" value="1"/>
</dbReference>
<dbReference type="InterPro" id="IPR009003">
    <property type="entry name" value="Peptidase_S1_PA"/>
</dbReference>
<dbReference type="PROSITE" id="PS50240">
    <property type="entry name" value="TRYPSIN_DOM"/>
    <property type="match status" value="1"/>
</dbReference>
<dbReference type="InterPro" id="IPR043504">
    <property type="entry name" value="Peptidase_S1_PA_chymotrypsin"/>
</dbReference>
<dbReference type="Proteomes" id="UP000887568">
    <property type="component" value="Unplaced"/>
</dbReference>
<dbReference type="RefSeq" id="XP_038061460.1">
    <property type="nucleotide sequence ID" value="XM_038205532.1"/>
</dbReference>
<dbReference type="GeneID" id="119732135"/>
<evidence type="ECO:0000256" key="1">
    <source>
        <dbReference type="ARBA" id="ARBA00004613"/>
    </source>
</evidence>
<organism evidence="10 11">
    <name type="scientific">Patiria miniata</name>
    <name type="common">Bat star</name>
    <name type="synonym">Asterina miniata</name>
    <dbReference type="NCBI Taxonomy" id="46514"/>
    <lineage>
        <taxon>Eukaryota</taxon>
        <taxon>Metazoa</taxon>
        <taxon>Echinodermata</taxon>
        <taxon>Eleutherozoa</taxon>
        <taxon>Asterozoa</taxon>
        <taxon>Asteroidea</taxon>
        <taxon>Valvatacea</taxon>
        <taxon>Valvatida</taxon>
        <taxon>Asterinidae</taxon>
        <taxon>Patiria</taxon>
    </lineage>
</organism>
<dbReference type="Gene3D" id="2.40.10.10">
    <property type="entry name" value="Trypsin-like serine proteases"/>
    <property type="match status" value="1"/>
</dbReference>
<evidence type="ECO:0000313" key="11">
    <source>
        <dbReference type="Proteomes" id="UP000887568"/>
    </source>
</evidence>
<dbReference type="AlphaFoldDB" id="A0A914AC16"/>
<comment type="subcellular location">
    <subcellularLocation>
        <location evidence="1">Secreted</location>
    </subcellularLocation>
</comment>
<evidence type="ECO:0000256" key="7">
    <source>
        <dbReference type="RuleBase" id="RU363034"/>
    </source>
</evidence>
<dbReference type="GO" id="GO:0006508">
    <property type="term" value="P:proteolysis"/>
    <property type="evidence" value="ECO:0007669"/>
    <property type="project" value="UniProtKB-KW"/>
</dbReference>
<sequence length="338" mass="37355">MNAISSWARFLPVMSLLVLVLLCRSAVEGRALDLKKSAPGRVNVDETDEAVSSVVTLLAGLKQPSNLATCGMRPTYQKQAVFRVVAGVESSNRWPWQVALVDTTSKQPFCGGTLIGREHVVTAAHCFDGKNQNDINIVLGEHDRSRPEGTEQQFPVDCVHIHRRYVKGIPYNNDIAVVKLKTAPGHDVMLNDFVMPACMPEKNEFKAGDTCYVTGWGYTNFNDLLVGKRPEVLNEAQVPILSNDQCKQAYGSYISKKMICAGYLEGDRRADTCKGDSGGPLICQRGGVWKLFGVTSWGDNTFCNPSPTDAVPGVYTRVDRYRSWIQSRIEMDSCPSKR</sequence>
<keyword evidence="4 7" id="KW-0378">Hydrolase</keyword>
<dbReference type="InterPro" id="IPR001314">
    <property type="entry name" value="Peptidase_S1A"/>
</dbReference>
<keyword evidence="2" id="KW-0964">Secreted</keyword>
<dbReference type="PANTHER" id="PTHR24252">
    <property type="entry name" value="ACROSIN-RELATED"/>
    <property type="match status" value="1"/>
</dbReference>
<dbReference type="GO" id="GO:0005576">
    <property type="term" value="C:extracellular region"/>
    <property type="evidence" value="ECO:0007669"/>
    <property type="project" value="UniProtKB-SubCell"/>
</dbReference>
<proteinExistence type="predicted"/>
<keyword evidence="8" id="KW-0732">Signal</keyword>
<evidence type="ECO:0000256" key="5">
    <source>
        <dbReference type="ARBA" id="ARBA00022825"/>
    </source>
</evidence>
<evidence type="ECO:0000256" key="6">
    <source>
        <dbReference type="ARBA" id="ARBA00023157"/>
    </source>
</evidence>
<keyword evidence="3 7" id="KW-0645">Protease</keyword>
<feature type="chain" id="PRO_5036880832" description="Peptidase S1 domain-containing protein" evidence="8">
    <location>
        <begin position="30"/>
        <end position="338"/>
    </location>
</feature>
<dbReference type="PROSITE" id="PS00135">
    <property type="entry name" value="TRYPSIN_SER"/>
    <property type="match status" value="1"/>
</dbReference>
<dbReference type="PRINTS" id="PR00722">
    <property type="entry name" value="CHYMOTRYPSIN"/>
</dbReference>
<evidence type="ECO:0000256" key="8">
    <source>
        <dbReference type="SAM" id="SignalP"/>
    </source>
</evidence>
<name>A0A914AC16_PATMI</name>
<evidence type="ECO:0000256" key="2">
    <source>
        <dbReference type="ARBA" id="ARBA00022525"/>
    </source>
</evidence>
<dbReference type="InterPro" id="IPR001254">
    <property type="entry name" value="Trypsin_dom"/>
</dbReference>
<dbReference type="OMA" id="RIERTKC"/>
<keyword evidence="6" id="KW-1015">Disulfide bond</keyword>
<keyword evidence="11" id="KW-1185">Reference proteome</keyword>
<dbReference type="InterPro" id="IPR033116">
    <property type="entry name" value="TRYPSIN_SER"/>
</dbReference>
<dbReference type="OrthoDB" id="10012881at2759"/>
<dbReference type="FunFam" id="2.40.10.10:FF:000015">
    <property type="entry name" value="Atrial natriuretic peptide-converting enzyme"/>
    <property type="match status" value="1"/>
</dbReference>
<dbReference type="Pfam" id="PF00089">
    <property type="entry name" value="Trypsin"/>
    <property type="match status" value="1"/>
</dbReference>